<evidence type="ECO:0000313" key="4">
    <source>
        <dbReference type="EMBL" id="ARU12553.1"/>
    </source>
</evidence>
<dbReference type="InterPro" id="IPR002397">
    <property type="entry name" value="Cyt_P450_B"/>
</dbReference>
<evidence type="ECO:0000256" key="1">
    <source>
        <dbReference type="ARBA" id="ARBA00001971"/>
    </source>
</evidence>
<keyword evidence="3" id="KW-0503">Monooxygenase</keyword>
<keyword evidence="3" id="KW-0479">Metal-binding</keyword>
<dbReference type="PANTHER" id="PTHR46696:SF1">
    <property type="entry name" value="CYTOCHROME P450 YJIB-RELATED"/>
    <property type="match status" value="1"/>
</dbReference>
<dbReference type="GO" id="GO:0004497">
    <property type="term" value="F:monooxygenase activity"/>
    <property type="evidence" value="ECO:0007669"/>
    <property type="project" value="UniProtKB-KW"/>
</dbReference>
<keyword evidence="3" id="KW-0349">Heme</keyword>
<proteinExistence type="inferred from homology"/>
<evidence type="ECO:0000256" key="3">
    <source>
        <dbReference type="RuleBase" id="RU000461"/>
    </source>
</evidence>
<geneLocation type="plasmid" evidence="4">
    <name>pTiChry5</name>
</geneLocation>
<comment type="cofactor">
    <cofactor evidence="1">
        <name>heme</name>
        <dbReference type="ChEBI" id="CHEBI:30413"/>
    </cofactor>
</comment>
<organism evidence="4">
    <name type="scientific">Agrobacterium tumefaciens</name>
    <dbReference type="NCBI Taxonomy" id="358"/>
    <lineage>
        <taxon>Bacteria</taxon>
        <taxon>Pseudomonadati</taxon>
        <taxon>Pseudomonadota</taxon>
        <taxon>Alphaproteobacteria</taxon>
        <taxon>Hyphomicrobiales</taxon>
        <taxon>Rhizobiaceae</taxon>
        <taxon>Rhizobium/Agrobacterium group</taxon>
        <taxon>Agrobacterium</taxon>
        <taxon>Agrobacterium tumefaciens complex</taxon>
    </lineage>
</organism>
<dbReference type="Gene3D" id="1.10.630.10">
    <property type="entry name" value="Cytochrome P450"/>
    <property type="match status" value="1"/>
</dbReference>
<protein>
    <submittedName>
        <fullName evidence="4">Cytochrome P450 family protein</fullName>
    </submittedName>
</protein>
<accession>A0A2P0QJV4</accession>
<keyword evidence="4" id="KW-0614">Plasmid</keyword>
<dbReference type="PROSITE" id="PS00086">
    <property type="entry name" value="CYTOCHROME_P450"/>
    <property type="match status" value="1"/>
</dbReference>
<comment type="similarity">
    <text evidence="2 3">Belongs to the cytochrome P450 family.</text>
</comment>
<dbReference type="InterPro" id="IPR001128">
    <property type="entry name" value="Cyt_P450"/>
</dbReference>
<dbReference type="PANTHER" id="PTHR46696">
    <property type="entry name" value="P450, PUTATIVE (EUROFUNG)-RELATED"/>
    <property type="match status" value="1"/>
</dbReference>
<dbReference type="GO" id="GO:0005506">
    <property type="term" value="F:iron ion binding"/>
    <property type="evidence" value="ECO:0007669"/>
    <property type="project" value="InterPro"/>
</dbReference>
<keyword evidence="3" id="KW-0560">Oxidoreductase</keyword>
<keyword evidence="3" id="KW-0408">Iron</keyword>
<dbReference type="GO" id="GO:0020037">
    <property type="term" value="F:heme binding"/>
    <property type="evidence" value="ECO:0007669"/>
    <property type="project" value="InterPro"/>
</dbReference>
<dbReference type="EMBL" id="KX388536">
    <property type="protein sequence ID" value="ARU12553.1"/>
    <property type="molecule type" value="Genomic_DNA"/>
</dbReference>
<name>A0A2P0QJV4_AGRTU</name>
<reference evidence="4" key="1">
    <citation type="journal article" date="2018" name="Plasmid">
        <title>Complete sequence of the tumor-inducing plasmid pTiChry5 from the hypervirulent Agrobacterium tumefaciens strain Chry5.</title>
        <authorList>
            <person name="Shao S."/>
            <person name="Zhang X."/>
            <person name="van Heusden G.P.H."/>
            <person name="Hooykaas P.J."/>
        </authorList>
    </citation>
    <scope>NUCLEOTIDE SEQUENCE</scope>
    <source>
        <strain evidence="4">Chry5</strain>
        <plasmid evidence="4">pTiChry5</plasmid>
    </source>
</reference>
<dbReference type="PRINTS" id="PR00359">
    <property type="entry name" value="BP450"/>
</dbReference>
<evidence type="ECO:0000256" key="2">
    <source>
        <dbReference type="ARBA" id="ARBA00010617"/>
    </source>
</evidence>
<dbReference type="InterPro" id="IPR036396">
    <property type="entry name" value="Cyt_P450_sf"/>
</dbReference>
<gene>
    <name evidence="4" type="primary">virH2</name>
    <name evidence="4" type="ORF">AgrTiChry5_142</name>
</gene>
<dbReference type="Pfam" id="PF00067">
    <property type="entry name" value="p450"/>
    <property type="match status" value="1"/>
</dbReference>
<sequence>MKSIRAARVEERRVSISSITWRFPMPCAPVDDVTTIDDLTLDPYPIYRRMRVQNPVVHVASVRRTFLTKACDTKMVKDDPSRFSSDDPNTPMKPALQAHTLMRKDGVEHARERMAMTRAFAPKAIAEHWVPIYRDIVNEYLDRLPRGDTVDLFAEICGPVAARILAHILGICEASDVEMIRWSQRLIDGAGNFGWRPELFERSDEANTEMNCLFNDLVEKHRSAPNPSAFAIMLNAPDPIPLSQIYANIKIAIGGGVNEPRDALGTILYGLLTNPEQLEEVKRQQCWGQAFEEGLRWVAPIQASSRLVREDTEIRGFIVPKGDIVMTIQASANRDEDVFEDGESFNVFRPKNAHQSFGSGPHHCPGAQISRQTVGAIMLPILFDRFPDMILPHPELVQWRGFGFRGPINLPVTLR</sequence>
<dbReference type="GO" id="GO:0016705">
    <property type="term" value="F:oxidoreductase activity, acting on paired donors, with incorporation or reduction of molecular oxygen"/>
    <property type="evidence" value="ECO:0007669"/>
    <property type="project" value="InterPro"/>
</dbReference>
<dbReference type="AlphaFoldDB" id="A0A2P0QJV4"/>
<dbReference type="InterPro" id="IPR017972">
    <property type="entry name" value="Cyt_P450_CS"/>
</dbReference>
<dbReference type="CDD" id="cd11039">
    <property type="entry name" value="P450-pinF2-like"/>
    <property type="match status" value="1"/>
</dbReference>
<dbReference type="SUPFAM" id="SSF48264">
    <property type="entry name" value="Cytochrome P450"/>
    <property type="match status" value="1"/>
</dbReference>